<dbReference type="Gene3D" id="3.30.70.270">
    <property type="match status" value="1"/>
</dbReference>
<evidence type="ECO:0000313" key="4">
    <source>
        <dbReference type="Proteomes" id="UP000325315"/>
    </source>
</evidence>
<dbReference type="Pfam" id="PF17919">
    <property type="entry name" value="RT_RNaseH_2"/>
    <property type="match status" value="1"/>
</dbReference>
<comment type="caution">
    <text evidence="3">The sequence shown here is derived from an EMBL/GenBank/DDBJ whole genome shotgun (WGS) entry which is preliminary data.</text>
</comment>
<gene>
    <name evidence="3" type="ORF">EPI10_019960</name>
</gene>
<dbReference type="InterPro" id="IPR050951">
    <property type="entry name" value="Retrovirus_Pol_polyprotein"/>
</dbReference>
<feature type="domain" description="Reverse transcriptase/retrotransposon-derived protein RNase H-like" evidence="2">
    <location>
        <begin position="230"/>
        <end position="324"/>
    </location>
</feature>
<dbReference type="EMBL" id="SMMG02000003">
    <property type="protein sequence ID" value="KAA3479454.1"/>
    <property type="molecule type" value="Genomic_DNA"/>
</dbReference>
<dbReference type="AlphaFoldDB" id="A0A5B6WDW0"/>
<dbReference type="GO" id="GO:0003824">
    <property type="term" value="F:catalytic activity"/>
    <property type="evidence" value="ECO:0007669"/>
    <property type="project" value="UniProtKB-KW"/>
</dbReference>
<dbReference type="PANTHER" id="PTHR37984">
    <property type="entry name" value="PROTEIN CBG26694"/>
    <property type="match status" value="1"/>
</dbReference>
<keyword evidence="1" id="KW-0511">Multifunctional enzyme</keyword>
<protein>
    <submittedName>
        <fullName evidence="3">DNA/RNA polymerases superfamily protein</fullName>
    </submittedName>
</protein>
<dbReference type="InterPro" id="IPR041577">
    <property type="entry name" value="RT_RNaseH_2"/>
</dbReference>
<evidence type="ECO:0000256" key="1">
    <source>
        <dbReference type="ARBA" id="ARBA00023268"/>
    </source>
</evidence>
<dbReference type="Gene3D" id="3.10.10.10">
    <property type="entry name" value="HIV Type 1 Reverse Transcriptase, subunit A, domain 1"/>
    <property type="match status" value="1"/>
</dbReference>
<dbReference type="SUPFAM" id="SSF56672">
    <property type="entry name" value="DNA/RNA polymerases"/>
    <property type="match status" value="1"/>
</dbReference>
<evidence type="ECO:0000259" key="2">
    <source>
        <dbReference type="Pfam" id="PF17919"/>
    </source>
</evidence>
<dbReference type="InterPro" id="IPR043502">
    <property type="entry name" value="DNA/RNA_pol_sf"/>
</dbReference>
<proteinExistence type="predicted"/>
<name>A0A5B6WDW0_9ROSI</name>
<dbReference type="CDD" id="cd01647">
    <property type="entry name" value="RT_LTR"/>
    <property type="match status" value="1"/>
</dbReference>
<accession>A0A5B6WDW0</accession>
<dbReference type="Proteomes" id="UP000325315">
    <property type="component" value="Unassembled WGS sequence"/>
</dbReference>
<dbReference type="OrthoDB" id="1733657at2759"/>
<evidence type="ECO:0000313" key="3">
    <source>
        <dbReference type="EMBL" id="KAA3479454.1"/>
    </source>
</evidence>
<sequence length="325" mass="37641">MRKGCETYLAYILDTNANESTVENIDTVRDFLDIFPEELHGLSLEREVEFRIDLLPGVAPLQKLLDRRFIRPSVSPWRAPVLFVKKNDGFMIFYINYRGAKVFSKIDLRFGHYQLKVKETNVPNTTLKTRYGHYEFLVMPFGLTNALTAYLDLMNRILREKELYAKLSKCEFLLHELMILGNMVSNEVIPINPKKVEAILDWKQPKNVNEIQSFLGLVGYNKRKGVPFKWSKEQLGSSDKLKSMLTQASILVQPESGKNYMVYNDASHIGLGCILIQNCKVVAYALRQLKSHERNFPTHDLELAAVVFTFKIWRQYLYGEKCTIN</sequence>
<keyword evidence="4" id="KW-1185">Reference proteome</keyword>
<organism evidence="3 4">
    <name type="scientific">Gossypium australe</name>
    <dbReference type="NCBI Taxonomy" id="47621"/>
    <lineage>
        <taxon>Eukaryota</taxon>
        <taxon>Viridiplantae</taxon>
        <taxon>Streptophyta</taxon>
        <taxon>Embryophyta</taxon>
        <taxon>Tracheophyta</taxon>
        <taxon>Spermatophyta</taxon>
        <taxon>Magnoliopsida</taxon>
        <taxon>eudicotyledons</taxon>
        <taxon>Gunneridae</taxon>
        <taxon>Pentapetalae</taxon>
        <taxon>rosids</taxon>
        <taxon>malvids</taxon>
        <taxon>Malvales</taxon>
        <taxon>Malvaceae</taxon>
        <taxon>Malvoideae</taxon>
        <taxon>Gossypium</taxon>
    </lineage>
</organism>
<reference evidence="4" key="1">
    <citation type="journal article" date="2019" name="Plant Biotechnol. J.">
        <title>Genome sequencing of the Australian wild diploid species Gossypium australe highlights disease resistance and delayed gland morphogenesis.</title>
        <authorList>
            <person name="Cai Y."/>
            <person name="Cai X."/>
            <person name="Wang Q."/>
            <person name="Wang P."/>
            <person name="Zhang Y."/>
            <person name="Cai C."/>
            <person name="Xu Y."/>
            <person name="Wang K."/>
            <person name="Zhou Z."/>
            <person name="Wang C."/>
            <person name="Geng S."/>
            <person name="Li B."/>
            <person name="Dong Q."/>
            <person name="Hou Y."/>
            <person name="Wang H."/>
            <person name="Ai P."/>
            <person name="Liu Z."/>
            <person name="Yi F."/>
            <person name="Sun M."/>
            <person name="An G."/>
            <person name="Cheng J."/>
            <person name="Zhang Y."/>
            <person name="Shi Q."/>
            <person name="Xie Y."/>
            <person name="Shi X."/>
            <person name="Chang Y."/>
            <person name="Huang F."/>
            <person name="Chen Y."/>
            <person name="Hong S."/>
            <person name="Mi L."/>
            <person name="Sun Q."/>
            <person name="Zhang L."/>
            <person name="Zhou B."/>
            <person name="Peng R."/>
            <person name="Zhang X."/>
            <person name="Liu F."/>
        </authorList>
    </citation>
    <scope>NUCLEOTIDE SEQUENCE [LARGE SCALE GENOMIC DNA]</scope>
    <source>
        <strain evidence="4">cv. PA1801</strain>
    </source>
</reference>
<dbReference type="PANTHER" id="PTHR37984:SF5">
    <property type="entry name" value="PROTEIN NYNRIN-LIKE"/>
    <property type="match status" value="1"/>
</dbReference>
<dbReference type="InterPro" id="IPR043128">
    <property type="entry name" value="Rev_trsase/Diguanyl_cyclase"/>
</dbReference>